<protein>
    <submittedName>
        <fullName evidence="1">Uncharacterized protein</fullName>
    </submittedName>
</protein>
<organism evidence="1 2">
    <name type="scientific">Burkholderia territorii</name>
    <dbReference type="NCBI Taxonomy" id="1503055"/>
    <lineage>
        <taxon>Bacteria</taxon>
        <taxon>Pseudomonadati</taxon>
        <taxon>Pseudomonadota</taxon>
        <taxon>Betaproteobacteria</taxon>
        <taxon>Burkholderiales</taxon>
        <taxon>Burkholderiaceae</taxon>
        <taxon>Burkholderia</taxon>
        <taxon>Burkholderia cepacia complex</taxon>
    </lineage>
</organism>
<accession>A0A125K3V2</accession>
<dbReference type="InterPro" id="IPR036390">
    <property type="entry name" value="WH_DNA-bd_sf"/>
</dbReference>
<dbReference type="AlphaFoldDB" id="A0A125K3V2"/>
<evidence type="ECO:0000313" key="1">
    <source>
        <dbReference type="EMBL" id="KWN05609.1"/>
    </source>
</evidence>
<gene>
    <name evidence="1" type="ORF">WT83_29040</name>
</gene>
<name>A0A125K3V2_9BURK</name>
<dbReference type="EMBL" id="LPLZ01000081">
    <property type="protein sequence ID" value="KWN05609.1"/>
    <property type="molecule type" value="Genomic_DNA"/>
</dbReference>
<reference evidence="1 2" key="1">
    <citation type="submission" date="2015-11" db="EMBL/GenBank/DDBJ databases">
        <title>Expanding the genomic diversity of Burkholderia species for the development of highly accurate diagnostics.</title>
        <authorList>
            <person name="Sahl J."/>
            <person name="Keim P."/>
            <person name="Wagner D."/>
        </authorList>
    </citation>
    <scope>NUCLEOTIDE SEQUENCE [LARGE SCALE GENOMIC DNA]</scope>
    <source>
        <strain evidence="1 2">MSMB793WGS</strain>
    </source>
</reference>
<dbReference type="Proteomes" id="UP000068016">
    <property type="component" value="Unassembled WGS sequence"/>
</dbReference>
<sequence length="117" mass="12932">MVQRHNAEYFASLVLELMADHGERTATEMCTELQLSIGQMRRALACLLRRGEIHVCGRTAVDQARLYKMGINHTEFIKQRSTTPRHPGDTWVAADAIVQAAMFAMVKVGNSANSGAT</sequence>
<evidence type="ECO:0000313" key="2">
    <source>
        <dbReference type="Proteomes" id="UP000068016"/>
    </source>
</evidence>
<proteinExistence type="predicted"/>
<dbReference type="SUPFAM" id="SSF46785">
    <property type="entry name" value="Winged helix' DNA-binding domain"/>
    <property type="match status" value="1"/>
</dbReference>
<comment type="caution">
    <text evidence="1">The sequence shown here is derived from an EMBL/GenBank/DDBJ whole genome shotgun (WGS) entry which is preliminary data.</text>
</comment>